<dbReference type="EMBL" id="CACVAR010000079">
    <property type="protein sequence ID" value="CAA6800985.1"/>
    <property type="molecule type" value="Genomic_DNA"/>
</dbReference>
<name>A0A6S6SD71_9BACT</name>
<proteinExistence type="predicted"/>
<organism evidence="1">
    <name type="scientific">uncultured Sulfurovum sp</name>
    <dbReference type="NCBI Taxonomy" id="269237"/>
    <lineage>
        <taxon>Bacteria</taxon>
        <taxon>Pseudomonadati</taxon>
        <taxon>Campylobacterota</taxon>
        <taxon>Epsilonproteobacteria</taxon>
        <taxon>Campylobacterales</taxon>
        <taxon>Sulfurovaceae</taxon>
        <taxon>Sulfurovum</taxon>
        <taxon>environmental samples</taxon>
    </lineage>
</organism>
<reference evidence="1" key="1">
    <citation type="submission" date="2020-01" db="EMBL/GenBank/DDBJ databases">
        <authorList>
            <person name="Meier V. D."/>
            <person name="Meier V D."/>
        </authorList>
    </citation>
    <scope>NUCLEOTIDE SEQUENCE</scope>
    <source>
        <strain evidence="1">HLG_WM_MAG_03</strain>
    </source>
</reference>
<accession>A0A6S6SD71</accession>
<sequence length="224" mass="25862">MNQNRLKVTIIVLVMFFINGCFSHVGTQKNNFLMTKVSTEDKKLLSSYNDEVLYIHNYNTRIENTKASVESTIGMEQYNSPAGKVTQYTSNAIRITKNGFYPNCKLLETTLTSELKKSTRYCSKTKYMKQSLGGLLTKFNMNKFMHDINEANLKELRLNIIAIKKRFPSVNLQRLPEKAIKTLHNLLNYSQANNFTDFIKETERGVCPKIGGYWNDKKNQCKMP</sequence>
<protein>
    <submittedName>
        <fullName evidence="1">Uncharacterized protein</fullName>
    </submittedName>
</protein>
<dbReference type="AlphaFoldDB" id="A0A6S6SD71"/>
<evidence type="ECO:0000313" key="1">
    <source>
        <dbReference type="EMBL" id="CAA6800985.1"/>
    </source>
</evidence>
<gene>
    <name evidence="1" type="ORF">HELGO_WM81419</name>
</gene>